<dbReference type="EMBL" id="CAXLJM020000057">
    <property type="protein sequence ID" value="CAL8118238.1"/>
    <property type="molecule type" value="Genomic_DNA"/>
</dbReference>
<dbReference type="PANTHER" id="PTHR45774">
    <property type="entry name" value="BTB/POZ DOMAIN-CONTAINING"/>
    <property type="match status" value="1"/>
</dbReference>
<dbReference type="Gene3D" id="1.25.40.420">
    <property type="match status" value="1"/>
</dbReference>
<dbReference type="InterPro" id="IPR000210">
    <property type="entry name" value="BTB/POZ_dom"/>
</dbReference>
<reference evidence="2 3" key="1">
    <citation type="submission" date="2024-08" db="EMBL/GenBank/DDBJ databases">
        <authorList>
            <person name="Cucini C."/>
            <person name="Frati F."/>
        </authorList>
    </citation>
    <scope>NUCLEOTIDE SEQUENCE [LARGE SCALE GENOMIC DNA]</scope>
</reference>
<protein>
    <recommendedName>
        <fullName evidence="1">BTB domain-containing protein</fullName>
    </recommendedName>
</protein>
<feature type="domain" description="BTB" evidence="1">
    <location>
        <begin position="118"/>
        <end position="205"/>
    </location>
</feature>
<dbReference type="SUPFAM" id="SSF54695">
    <property type="entry name" value="POZ domain"/>
    <property type="match status" value="1"/>
</dbReference>
<dbReference type="Gene3D" id="3.30.710.10">
    <property type="entry name" value="Potassium Channel Kv1.1, Chain A"/>
    <property type="match status" value="1"/>
</dbReference>
<dbReference type="PROSITE" id="PS50097">
    <property type="entry name" value="BTB"/>
    <property type="match status" value="1"/>
</dbReference>
<evidence type="ECO:0000313" key="3">
    <source>
        <dbReference type="Proteomes" id="UP001642540"/>
    </source>
</evidence>
<proteinExistence type="predicted"/>
<comment type="caution">
    <text evidence="2">The sequence shown here is derived from an EMBL/GenBank/DDBJ whole genome shotgun (WGS) entry which is preliminary data.</text>
</comment>
<organism evidence="2 3">
    <name type="scientific">Orchesella dallaii</name>
    <dbReference type="NCBI Taxonomy" id="48710"/>
    <lineage>
        <taxon>Eukaryota</taxon>
        <taxon>Metazoa</taxon>
        <taxon>Ecdysozoa</taxon>
        <taxon>Arthropoda</taxon>
        <taxon>Hexapoda</taxon>
        <taxon>Collembola</taxon>
        <taxon>Entomobryomorpha</taxon>
        <taxon>Entomobryoidea</taxon>
        <taxon>Orchesellidae</taxon>
        <taxon>Orchesellinae</taxon>
        <taxon>Orchesella</taxon>
    </lineage>
</organism>
<keyword evidence="3" id="KW-1185">Reference proteome</keyword>
<dbReference type="InterPro" id="IPR011705">
    <property type="entry name" value="BACK"/>
</dbReference>
<dbReference type="Pfam" id="PF07707">
    <property type="entry name" value="BACK"/>
    <property type="match status" value="1"/>
</dbReference>
<evidence type="ECO:0000259" key="1">
    <source>
        <dbReference type="PROSITE" id="PS50097"/>
    </source>
</evidence>
<gene>
    <name evidence="2" type="ORF">ODALV1_LOCUS18045</name>
</gene>
<sequence>MNQKSTMTLEMRRAELLKEVEAALAEMHEFDDSDESEEEDCEEPIPNLKMATSDPDIDSLLIPQVKCDSIFSITAVPAQSLPSTDFEHLDWEQLNLDSTESRILHLVENYDVPGSEFHDVEFHVGKEKVVVRSSKFLLSVRLEFFQDMFSQRTRVENDNQDDIEWKAEDELDKGLGTVWKPTVIDYPTLDPTVFKQVLYFLCRGEPHDFKDKDKDVDYIFDVRKIATHINYQELLKQCKATLDSISLGTMEEACRTIDRTFCDTNPDEMELNRCFSYVRRFGGSLIWSEEFLTMSQESILNILKVDLLKEDEPTIFRAVLRWAKHKIGLTKPEISDVDGVKLRDALGSIINEIRFTSMTAEQIVDLVKSAKVLSSGEVVDLILYIKGMPCVPTPFQTRPRVPASDFLSNRSLVFW</sequence>
<dbReference type="Proteomes" id="UP001642540">
    <property type="component" value="Unassembled WGS sequence"/>
</dbReference>
<dbReference type="PANTHER" id="PTHR45774:SF3">
    <property type="entry name" value="BTB (POZ) DOMAIN-CONTAINING 2B-RELATED"/>
    <property type="match status" value="1"/>
</dbReference>
<evidence type="ECO:0000313" key="2">
    <source>
        <dbReference type="EMBL" id="CAL8118238.1"/>
    </source>
</evidence>
<name>A0ABP1R392_9HEXA</name>
<dbReference type="InterPro" id="IPR011333">
    <property type="entry name" value="SKP1/BTB/POZ_sf"/>
</dbReference>
<accession>A0ABP1R392</accession>